<dbReference type="Gene3D" id="3.40.50.300">
    <property type="entry name" value="P-loop containing nucleotide triphosphate hydrolases"/>
    <property type="match status" value="1"/>
</dbReference>
<dbReference type="InterPro" id="IPR027417">
    <property type="entry name" value="P-loop_NTPase"/>
</dbReference>
<dbReference type="Pfam" id="PF13087">
    <property type="entry name" value="AAA_12"/>
    <property type="match status" value="1"/>
</dbReference>
<evidence type="ECO:0000256" key="4">
    <source>
        <dbReference type="ARBA" id="ARBA00022840"/>
    </source>
</evidence>
<evidence type="ECO:0000256" key="3">
    <source>
        <dbReference type="ARBA" id="ARBA00022806"/>
    </source>
</evidence>
<keyword evidence="3" id="KW-0347">Helicase</keyword>
<keyword evidence="1" id="KW-0547">Nucleotide-binding</keyword>
<dbReference type="AlphaFoldDB" id="A0AAN4ZAA7"/>
<accession>A0AAN4ZAA7</accession>
<keyword evidence="7" id="KW-1185">Reference proteome</keyword>
<gene>
    <name evidence="6" type="ORF">PMAYCL1PPCAC_07613</name>
</gene>
<keyword evidence="4" id="KW-0067">ATP-binding</keyword>
<proteinExistence type="predicted"/>
<feature type="non-terminal residue" evidence="6">
    <location>
        <position position="237"/>
    </location>
</feature>
<dbReference type="GO" id="GO:0043139">
    <property type="term" value="F:5'-3' DNA helicase activity"/>
    <property type="evidence" value="ECO:0007669"/>
    <property type="project" value="TreeGrafter"/>
</dbReference>
<dbReference type="PANTHER" id="PTHR43788">
    <property type="entry name" value="DNA2/NAM7 HELICASE FAMILY MEMBER"/>
    <property type="match status" value="1"/>
</dbReference>
<reference evidence="7" key="1">
    <citation type="submission" date="2022-10" db="EMBL/GenBank/DDBJ databases">
        <title>Genome assembly of Pristionchus species.</title>
        <authorList>
            <person name="Yoshida K."/>
            <person name="Sommer R.J."/>
        </authorList>
    </citation>
    <scope>NUCLEOTIDE SEQUENCE [LARGE SCALE GENOMIC DNA]</scope>
    <source>
        <strain evidence="7">RS5460</strain>
    </source>
</reference>
<dbReference type="GO" id="GO:0016787">
    <property type="term" value="F:hydrolase activity"/>
    <property type="evidence" value="ECO:0007669"/>
    <property type="project" value="UniProtKB-KW"/>
</dbReference>
<dbReference type="CDD" id="cd18808">
    <property type="entry name" value="SF1_C_Upf1"/>
    <property type="match status" value="1"/>
</dbReference>
<dbReference type="InterPro" id="IPR050534">
    <property type="entry name" value="Coronavir_polyprotein_1ab"/>
</dbReference>
<feature type="domain" description="DNA2/NAM7 helicase-like C-terminal" evidence="5">
    <location>
        <begin position="29"/>
        <end position="215"/>
    </location>
</feature>
<dbReference type="Proteomes" id="UP001328107">
    <property type="component" value="Unassembled WGS sequence"/>
</dbReference>
<name>A0AAN4ZAA7_9BILA</name>
<protein>
    <recommendedName>
        <fullName evidence="5">DNA2/NAM7 helicase-like C-terminal domain-containing protein</fullName>
    </recommendedName>
</protein>
<evidence type="ECO:0000259" key="5">
    <source>
        <dbReference type="Pfam" id="PF13087"/>
    </source>
</evidence>
<organism evidence="6 7">
    <name type="scientific">Pristionchus mayeri</name>
    <dbReference type="NCBI Taxonomy" id="1317129"/>
    <lineage>
        <taxon>Eukaryota</taxon>
        <taxon>Metazoa</taxon>
        <taxon>Ecdysozoa</taxon>
        <taxon>Nematoda</taxon>
        <taxon>Chromadorea</taxon>
        <taxon>Rhabditida</taxon>
        <taxon>Rhabditina</taxon>
        <taxon>Diplogasteromorpha</taxon>
        <taxon>Diplogasteroidea</taxon>
        <taxon>Neodiplogasteridae</taxon>
        <taxon>Pristionchus</taxon>
    </lineage>
</organism>
<dbReference type="InterPro" id="IPR047187">
    <property type="entry name" value="SF1_C_Upf1"/>
</dbReference>
<dbReference type="SUPFAM" id="SSF52540">
    <property type="entry name" value="P-loop containing nucleoside triphosphate hydrolases"/>
    <property type="match status" value="1"/>
</dbReference>
<dbReference type="InterPro" id="IPR041679">
    <property type="entry name" value="DNA2/NAM7-like_C"/>
</dbReference>
<evidence type="ECO:0000256" key="2">
    <source>
        <dbReference type="ARBA" id="ARBA00022801"/>
    </source>
</evidence>
<keyword evidence="2" id="KW-0378">Hydrolase</keyword>
<evidence type="ECO:0000313" key="6">
    <source>
        <dbReference type="EMBL" id="GMR37418.1"/>
    </source>
</evidence>
<evidence type="ECO:0000313" key="7">
    <source>
        <dbReference type="Proteomes" id="UP001328107"/>
    </source>
</evidence>
<feature type="non-terminal residue" evidence="6">
    <location>
        <position position="1"/>
    </location>
</feature>
<dbReference type="PANTHER" id="PTHR43788:SF16">
    <property type="entry name" value="HELICASE WITH ZINC FINGER 2"/>
    <property type="match status" value="1"/>
</dbReference>
<comment type="caution">
    <text evidence="6">The sequence shown here is derived from an EMBL/GenBank/DDBJ whole genome shotgun (WGS) entry which is preliminary data.</text>
</comment>
<dbReference type="GO" id="GO:0005524">
    <property type="term" value="F:ATP binding"/>
    <property type="evidence" value="ECO:0007669"/>
    <property type="project" value="UniProtKB-KW"/>
</dbReference>
<sequence>AQIVLVGDSKQLPPFRYTEGEVVSELAARSSLDLFKDKNNIPVINLHEVYRASQPLIDHYSDVFYEGRLVSQKTLGEKNPLSCFEERGVGDSRCIFWKVNHGTSFTPKNSFSKMNKRERVALEYIICALKNMGMDEKDVMIICFYEAQRKEAEEKLRGYEVLTVDSAQGREKRVVIVLTTRSSVSADSAEDVNSPKRCNVAISRHQEALIVLGHPSIASAPNWSQVLSSNYFKHIED</sequence>
<evidence type="ECO:0000256" key="1">
    <source>
        <dbReference type="ARBA" id="ARBA00022741"/>
    </source>
</evidence>
<dbReference type="EMBL" id="BTRK01000002">
    <property type="protein sequence ID" value="GMR37418.1"/>
    <property type="molecule type" value="Genomic_DNA"/>
</dbReference>